<keyword evidence="3" id="KW-1185">Reference proteome</keyword>
<feature type="region of interest" description="Disordered" evidence="1">
    <location>
        <begin position="1"/>
        <end position="31"/>
    </location>
</feature>
<protein>
    <submittedName>
        <fullName evidence="2">Uncharacterized protein</fullName>
    </submittedName>
</protein>
<gene>
    <name evidence="2" type="ORF">MPLG2_2492</name>
</gene>
<name>A0A2N9JIY1_9ACTN</name>
<sequence length="126" mass="14506">MMSDSHPVTDQFWPTLPQPLDRSDDSREPSNTEFTVIVEQTEGSGNSMRWLAVPVTPSTWDDRETARAEAQRYAWTFQPRHPMSEQRRSVYRVSPDEYLVIIEGATMTFSLRVTVAEPLGYHSSDR</sequence>
<dbReference type="EMBL" id="LT985188">
    <property type="protein sequence ID" value="SPD87522.1"/>
    <property type="molecule type" value="Genomic_DNA"/>
</dbReference>
<evidence type="ECO:0000256" key="1">
    <source>
        <dbReference type="SAM" id="MobiDB-lite"/>
    </source>
</evidence>
<proteinExistence type="predicted"/>
<feature type="compositionally biased region" description="Basic and acidic residues" evidence="1">
    <location>
        <begin position="21"/>
        <end position="30"/>
    </location>
</feature>
<dbReference type="AlphaFoldDB" id="A0A2N9JIY1"/>
<reference evidence="2 3" key="1">
    <citation type="submission" date="2018-02" db="EMBL/GenBank/DDBJ databases">
        <authorList>
            <person name="Cohen D.B."/>
            <person name="Kent A.D."/>
        </authorList>
    </citation>
    <scope>NUCLEOTIDE SEQUENCE [LARGE SCALE GENOMIC DNA]</scope>
    <source>
        <strain evidence="2">1</strain>
    </source>
</reference>
<accession>A0A2N9JIY1</accession>
<evidence type="ECO:0000313" key="3">
    <source>
        <dbReference type="Proteomes" id="UP000238164"/>
    </source>
</evidence>
<organism evidence="2 3">
    <name type="scientific">Micropruina glycogenica</name>
    <dbReference type="NCBI Taxonomy" id="75385"/>
    <lineage>
        <taxon>Bacteria</taxon>
        <taxon>Bacillati</taxon>
        <taxon>Actinomycetota</taxon>
        <taxon>Actinomycetes</taxon>
        <taxon>Propionibacteriales</taxon>
        <taxon>Nocardioidaceae</taxon>
        <taxon>Micropruina</taxon>
    </lineage>
</organism>
<dbReference type="Proteomes" id="UP000238164">
    <property type="component" value="Chromosome 1"/>
</dbReference>
<dbReference type="KEGG" id="mgg:MPLG2_2492"/>
<evidence type="ECO:0000313" key="2">
    <source>
        <dbReference type="EMBL" id="SPD87522.1"/>
    </source>
</evidence>